<reference evidence="2 3" key="1">
    <citation type="submission" date="2019-02" db="EMBL/GenBank/DDBJ databases">
        <title>Genome of Pseudomonas korensis isolated from heavy metal contaminated environment.</title>
        <authorList>
            <person name="Ayangbenro A.S."/>
            <person name="Babalola O."/>
        </authorList>
    </citation>
    <scope>NUCLEOTIDE SEQUENCE [LARGE SCALE GENOMIC DNA]</scope>
    <source>
        <strain evidence="2 3">AB36</strain>
    </source>
</reference>
<accession>A0A4Q4KZL2</accession>
<evidence type="ECO:0000313" key="2">
    <source>
        <dbReference type="EMBL" id="RYM39684.1"/>
    </source>
</evidence>
<sequence>MAETNNTLEYFPPRIVAATENVISERADKPVNVPVQGIPLSLFKPVTNRQGVLAGAVTLRIDPIPADADYPNDIDEVSWWLNGKRMEVVAIKPANRDDVLFFNVFLDDLLDTVTNDILYKTRRPSGNESSSTPLWALCSKTLPGGNDVPGTGVHPGLQISLPAKLGNPALIGKDEVTAGVLATYTYSHMKAYDTITLDINSEQFTVKLDPDDVGESFSALIDRTMFEWVGSLDNCPFKYRVRDQLGNFTDGHRWSGVIYANIDLVRNFFPIPLLREDTSDNSDDPKVVDLEDIDKSLLVVVRANDLLYQIGDLVTAFYRLDDSAEKATAPAAFPADDFGDLATCVVHIAKDQLVPEKTLQVRFQVERPKGTVIGTSGIATAEIIGESAPDLQAPKIKQAQGNSMFPFAAKDGLTALVSDPSIQLKDVIVVTWTGAAGVPAGGSYTSPPYVVEVLGTQEIAIDKSVVAYNLGQEVSVRYSKTTGSVTRGSLPLALSVQNIPDGHSELPTPTIDRVSGDELDPADLLP</sequence>
<dbReference type="EMBL" id="SEUB01000007">
    <property type="protein sequence ID" value="RYM39684.1"/>
    <property type="molecule type" value="Genomic_DNA"/>
</dbReference>
<proteinExistence type="predicted"/>
<evidence type="ECO:0000313" key="3">
    <source>
        <dbReference type="Proteomes" id="UP000291107"/>
    </source>
</evidence>
<dbReference type="RefSeq" id="WP_129999363.1">
    <property type="nucleotide sequence ID" value="NZ_SEUB01000007.1"/>
</dbReference>
<feature type="compositionally biased region" description="Acidic residues" evidence="1">
    <location>
        <begin position="517"/>
        <end position="526"/>
    </location>
</feature>
<evidence type="ECO:0000256" key="1">
    <source>
        <dbReference type="SAM" id="MobiDB-lite"/>
    </source>
</evidence>
<gene>
    <name evidence="2" type="ORF">EVS84_19240</name>
</gene>
<dbReference type="AlphaFoldDB" id="A0A4Q4KZL2"/>
<name>A0A4Q4KZL2_9PSED</name>
<comment type="caution">
    <text evidence="2">The sequence shown here is derived from an EMBL/GenBank/DDBJ whole genome shotgun (WGS) entry which is preliminary data.</text>
</comment>
<feature type="region of interest" description="Disordered" evidence="1">
    <location>
        <begin position="499"/>
        <end position="526"/>
    </location>
</feature>
<organism evidence="2 3">
    <name type="scientific">Pseudomonas koreensis</name>
    <dbReference type="NCBI Taxonomy" id="198620"/>
    <lineage>
        <taxon>Bacteria</taxon>
        <taxon>Pseudomonadati</taxon>
        <taxon>Pseudomonadota</taxon>
        <taxon>Gammaproteobacteria</taxon>
        <taxon>Pseudomonadales</taxon>
        <taxon>Pseudomonadaceae</taxon>
        <taxon>Pseudomonas</taxon>
    </lineage>
</organism>
<dbReference type="Proteomes" id="UP000291107">
    <property type="component" value="Unassembled WGS sequence"/>
</dbReference>
<protein>
    <submittedName>
        <fullName evidence="2">Uncharacterized protein</fullName>
    </submittedName>
</protein>